<gene>
    <name evidence="7" type="primary">Psmb2</name>
    <name evidence="7" type="ORF">EVAR_83311_1</name>
</gene>
<comment type="caution">
    <text evidence="7">The sequence shown here is derived from an EMBL/GenBank/DDBJ whole genome shotgun (WGS) entry which is preliminary data.</text>
</comment>
<dbReference type="PANTHER" id="PTHR32194">
    <property type="entry name" value="METALLOPROTEASE TLDD"/>
    <property type="match status" value="1"/>
</dbReference>
<dbReference type="InterPro" id="IPR001353">
    <property type="entry name" value="Proteasome_sua/b"/>
</dbReference>
<feature type="region of interest" description="Disordered" evidence="5">
    <location>
        <begin position="1"/>
        <end position="22"/>
    </location>
</feature>
<accession>A0A4C1VXZ2</accession>
<evidence type="ECO:0000256" key="2">
    <source>
        <dbReference type="ARBA" id="ARBA00022490"/>
    </source>
</evidence>
<dbReference type="Pfam" id="PF00227">
    <property type="entry name" value="Proteasome"/>
    <property type="match status" value="1"/>
</dbReference>
<evidence type="ECO:0000313" key="8">
    <source>
        <dbReference type="Proteomes" id="UP000299102"/>
    </source>
</evidence>
<dbReference type="GO" id="GO:0051603">
    <property type="term" value="P:proteolysis involved in protein catabolic process"/>
    <property type="evidence" value="ECO:0007669"/>
    <property type="project" value="InterPro"/>
</dbReference>
<evidence type="ECO:0000313" key="7">
    <source>
        <dbReference type="EMBL" id="GBP42794.1"/>
    </source>
</evidence>
<dbReference type="STRING" id="151549.A0A4C1VXZ2"/>
<organism evidence="7 8">
    <name type="scientific">Eumeta variegata</name>
    <name type="common">Bagworm moth</name>
    <name type="synonym">Eumeta japonica</name>
    <dbReference type="NCBI Taxonomy" id="151549"/>
    <lineage>
        <taxon>Eukaryota</taxon>
        <taxon>Metazoa</taxon>
        <taxon>Ecdysozoa</taxon>
        <taxon>Arthropoda</taxon>
        <taxon>Hexapoda</taxon>
        <taxon>Insecta</taxon>
        <taxon>Pterygota</taxon>
        <taxon>Neoptera</taxon>
        <taxon>Endopterygota</taxon>
        <taxon>Lepidoptera</taxon>
        <taxon>Glossata</taxon>
        <taxon>Ditrysia</taxon>
        <taxon>Tineoidea</taxon>
        <taxon>Psychidae</taxon>
        <taxon>Oiketicinae</taxon>
        <taxon>Eumeta</taxon>
    </lineage>
</organism>
<dbReference type="SUPFAM" id="SSF56235">
    <property type="entry name" value="N-terminal nucleophile aminohydrolases (Ntn hydrolases)"/>
    <property type="match status" value="1"/>
</dbReference>
<feature type="transmembrane region" description="Helical" evidence="6">
    <location>
        <begin position="119"/>
        <end position="146"/>
    </location>
</feature>
<keyword evidence="6" id="KW-0812">Transmembrane</keyword>
<keyword evidence="3 7" id="KW-0647">Proteasome</keyword>
<evidence type="ECO:0000256" key="1">
    <source>
        <dbReference type="ARBA" id="ARBA00004123"/>
    </source>
</evidence>
<dbReference type="GO" id="GO:0005634">
    <property type="term" value="C:nucleus"/>
    <property type="evidence" value="ECO:0007669"/>
    <property type="project" value="UniProtKB-SubCell"/>
</dbReference>
<dbReference type="PANTHER" id="PTHR32194:SF2">
    <property type="entry name" value="PROTEASOME SUBUNIT BETA TYPE-1"/>
    <property type="match status" value="1"/>
</dbReference>
<dbReference type="GO" id="GO:0005839">
    <property type="term" value="C:proteasome core complex"/>
    <property type="evidence" value="ECO:0007669"/>
    <property type="project" value="InterPro"/>
</dbReference>
<keyword evidence="8" id="KW-1185">Reference proteome</keyword>
<sequence length="197" mass="22194">MRRRALDNRFDDRHSQMSPPTKTTKYVSVYQDKIYTINDHLIMGVIGDHGDSVQLTQYIIKNVQLYRMKNGYELNTDAIVHFTRNSLADTAKNKTPYAVGVLFGGYDKAKGPRLFYMDYLATCVAVPFMVHGIGGILSLGVIQSLYSPKREAYALMMACVTEVQARFIVNLQKFQVAVVDSHGVRYLDSIVASKLKA</sequence>
<dbReference type="Proteomes" id="UP000299102">
    <property type="component" value="Unassembled WGS sequence"/>
</dbReference>
<dbReference type="AlphaFoldDB" id="A0A4C1VXZ2"/>
<comment type="subcellular location">
    <subcellularLocation>
        <location evidence="1">Nucleus</location>
    </subcellularLocation>
</comment>
<dbReference type="OrthoDB" id="268428at2759"/>
<evidence type="ECO:0000256" key="3">
    <source>
        <dbReference type="ARBA" id="ARBA00022942"/>
    </source>
</evidence>
<evidence type="ECO:0000256" key="6">
    <source>
        <dbReference type="SAM" id="Phobius"/>
    </source>
</evidence>
<dbReference type="GO" id="GO:0005737">
    <property type="term" value="C:cytoplasm"/>
    <property type="evidence" value="ECO:0007669"/>
    <property type="project" value="TreeGrafter"/>
</dbReference>
<dbReference type="Gene3D" id="3.60.20.10">
    <property type="entry name" value="Glutamine Phosphoribosylpyrophosphate, subunit 1, domain 1"/>
    <property type="match status" value="1"/>
</dbReference>
<keyword evidence="6" id="KW-0472">Membrane</keyword>
<reference evidence="7 8" key="1">
    <citation type="journal article" date="2019" name="Commun. Biol.">
        <title>The bagworm genome reveals a unique fibroin gene that provides high tensile strength.</title>
        <authorList>
            <person name="Kono N."/>
            <person name="Nakamura H."/>
            <person name="Ohtoshi R."/>
            <person name="Tomita M."/>
            <person name="Numata K."/>
            <person name="Arakawa K."/>
        </authorList>
    </citation>
    <scope>NUCLEOTIDE SEQUENCE [LARGE SCALE GENOMIC DNA]</scope>
</reference>
<comment type="subunit">
    <text evidence="4">The 26S proteasome consists of a 20S proteasome core and two 19S regulatory subunits. The 20S proteasome core is composed of 28 subunits that are arranged in four stacked rings, resulting in a barrel-shaped structure. The two end rings are each formed by seven alpha subunits, and the two central rings are each formed by seven beta subunits. The catalytic chamber with the active sites is on the inside of the barrel.</text>
</comment>
<dbReference type="EMBL" id="BGZK01000424">
    <property type="protein sequence ID" value="GBP42794.1"/>
    <property type="molecule type" value="Genomic_DNA"/>
</dbReference>
<dbReference type="InterPro" id="IPR029055">
    <property type="entry name" value="Ntn_hydrolases_N"/>
</dbReference>
<evidence type="ECO:0000256" key="5">
    <source>
        <dbReference type="SAM" id="MobiDB-lite"/>
    </source>
</evidence>
<keyword evidence="2" id="KW-0963">Cytoplasm</keyword>
<proteinExistence type="predicted"/>
<evidence type="ECO:0000256" key="4">
    <source>
        <dbReference type="ARBA" id="ARBA00026071"/>
    </source>
</evidence>
<feature type="compositionally biased region" description="Basic and acidic residues" evidence="5">
    <location>
        <begin position="1"/>
        <end position="15"/>
    </location>
</feature>
<dbReference type="InterPro" id="IPR023333">
    <property type="entry name" value="Proteasome_suB-type"/>
</dbReference>
<protein>
    <submittedName>
        <fullName evidence="7">Proteasome subunit beta type-2</fullName>
    </submittedName>
</protein>
<keyword evidence="6" id="KW-1133">Transmembrane helix</keyword>
<name>A0A4C1VXZ2_EUMVA</name>